<feature type="transmembrane region" description="Helical" evidence="8">
    <location>
        <begin position="156"/>
        <end position="176"/>
    </location>
</feature>
<reference evidence="9 10" key="1">
    <citation type="journal article" date="2019" name="PLoS Negl. Trop. Dis.">
        <title>Whole genome sequencing of Entamoeba nuttalli reveals mammalian host-related molecular signatures and a novel octapeptide-repeat surface protein.</title>
        <authorList>
            <person name="Tanaka M."/>
            <person name="Makiuchi T."/>
            <person name="Komiyama T."/>
            <person name="Shiina T."/>
            <person name="Osaki K."/>
            <person name="Tachibana H."/>
        </authorList>
    </citation>
    <scope>NUCLEOTIDE SEQUENCE [LARGE SCALE GENOMIC DNA]</scope>
    <source>
        <strain evidence="9 10">P19-061405</strain>
    </source>
</reference>
<feature type="transmembrane region" description="Helical" evidence="8">
    <location>
        <begin position="12"/>
        <end position="29"/>
    </location>
</feature>
<keyword evidence="5" id="KW-0325">Glycoprotein</keyword>
<evidence type="ECO:0000256" key="8">
    <source>
        <dbReference type="SAM" id="Phobius"/>
    </source>
</evidence>
<dbReference type="Proteomes" id="UP001628156">
    <property type="component" value="Unassembled WGS sequence"/>
</dbReference>
<evidence type="ECO:0000256" key="4">
    <source>
        <dbReference type="ARBA" id="ARBA00023136"/>
    </source>
</evidence>
<dbReference type="EMBL" id="BAAFRS010000085">
    <property type="protein sequence ID" value="GAB1221925.1"/>
    <property type="molecule type" value="Genomic_DNA"/>
</dbReference>
<keyword evidence="3 8" id="KW-1133">Transmembrane helix</keyword>
<feature type="transmembrane region" description="Helical" evidence="8">
    <location>
        <begin position="362"/>
        <end position="384"/>
    </location>
</feature>
<proteinExistence type="predicted"/>
<dbReference type="InterPro" id="IPR036259">
    <property type="entry name" value="MFS_trans_sf"/>
</dbReference>
<dbReference type="PANTHER" id="PTHR23294:SF0">
    <property type="entry name" value="UNC93-LIKE PROTEIN MFSD11"/>
    <property type="match status" value="1"/>
</dbReference>
<gene>
    <name evidence="9" type="ORF">ENUP19_0085G0148</name>
</gene>
<evidence type="ECO:0000256" key="5">
    <source>
        <dbReference type="ARBA" id="ARBA00023180"/>
    </source>
</evidence>
<protein>
    <recommendedName>
        <fullName evidence="6">UNC93-like protein MFSD11</fullName>
    </recommendedName>
    <alternativeName>
        <fullName evidence="7">Major facilitator superfamily domain-containing protein 11</fullName>
    </alternativeName>
</protein>
<feature type="transmembrane region" description="Helical" evidence="8">
    <location>
        <begin position="337"/>
        <end position="356"/>
    </location>
</feature>
<accession>A0ABQ0DGE5</accession>
<feature type="transmembrane region" description="Helical" evidence="8">
    <location>
        <begin position="235"/>
        <end position="255"/>
    </location>
</feature>
<dbReference type="InterPro" id="IPR051617">
    <property type="entry name" value="UNC-93-like_regulator"/>
</dbReference>
<name>A0ABQ0DGE5_9EUKA</name>
<dbReference type="SUPFAM" id="SSF103473">
    <property type="entry name" value="MFS general substrate transporter"/>
    <property type="match status" value="1"/>
</dbReference>
<evidence type="ECO:0000256" key="1">
    <source>
        <dbReference type="ARBA" id="ARBA00004141"/>
    </source>
</evidence>
<feature type="transmembrane region" description="Helical" evidence="8">
    <location>
        <begin position="128"/>
        <end position="150"/>
    </location>
</feature>
<feature type="transmembrane region" description="Helical" evidence="8">
    <location>
        <begin position="297"/>
        <end position="325"/>
    </location>
</feature>
<feature type="transmembrane region" description="Helical" evidence="8">
    <location>
        <begin position="197"/>
        <end position="215"/>
    </location>
</feature>
<comment type="subcellular location">
    <subcellularLocation>
        <location evidence="1">Membrane</location>
        <topology evidence="1">Multi-pass membrane protein</topology>
    </subcellularLocation>
</comment>
<keyword evidence="2 8" id="KW-0812">Transmembrane</keyword>
<evidence type="ECO:0000256" key="2">
    <source>
        <dbReference type="ARBA" id="ARBA00022692"/>
    </source>
</evidence>
<sequence>MEIKTYLPYIKPLFLGLCFFLLLCGYQTTQNFQSGINKNDGYISIALVYGFCGIGQFVSPILVDFLTPKFSLFFGGICYVFYIATNVYLIRSLYFIASGICGFGSSLLWAASSTLLSGYEQKCSHPSYIYTLFYVPVYFNFLGNIIPMIFSPSTPAILFMVLTCVTALAVFLYLFSFNSPPVPMENMKELLLASLKCFSNWRLVLLFPLALLFGFSRSFYYTSMPVLAPLNVTSYIFISMGITMTLSTFCWGFLNSKFTERITLFISVFAEALAVILGFIINEVYLHNTTNVPQNDIGLDVCVCILGGIAGIADSGLESITIALLNKIWPKQVAPLSAWRVVYYSVMCIALLYSSYITTRIILIIFGASAIFGLITLIFINIMYNKIYKEYALNNSEAIKQQEEKQETTAIMNKEENN</sequence>
<evidence type="ECO:0000313" key="9">
    <source>
        <dbReference type="EMBL" id="GAB1221925.1"/>
    </source>
</evidence>
<keyword evidence="4 8" id="KW-0472">Membrane</keyword>
<dbReference type="Pfam" id="PF05978">
    <property type="entry name" value="UNC-93"/>
    <property type="match status" value="1"/>
</dbReference>
<feature type="transmembrane region" description="Helical" evidence="8">
    <location>
        <begin position="262"/>
        <end position="285"/>
    </location>
</feature>
<feature type="transmembrane region" description="Helical" evidence="8">
    <location>
        <begin position="95"/>
        <end position="116"/>
    </location>
</feature>
<comment type="caution">
    <text evidence="9">The sequence shown here is derived from an EMBL/GenBank/DDBJ whole genome shotgun (WGS) entry which is preliminary data.</text>
</comment>
<evidence type="ECO:0000256" key="3">
    <source>
        <dbReference type="ARBA" id="ARBA00022989"/>
    </source>
</evidence>
<feature type="transmembrane region" description="Helical" evidence="8">
    <location>
        <begin position="41"/>
        <end position="63"/>
    </location>
</feature>
<dbReference type="PANTHER" id="PTHR23294">
    <property type="entry name" value="ET TRANSLATION PRODUCT-RELATED"/>
    <property type="match status" value="1"/>
</dbReference>
<evidence type="ECO:0000313" key="10">
    <source>
        <dbReference type="Proteomes" id="UP001628156"/>
    </source>
</evidence>
<feature type="transmembrane region" description="Helical" evidence="8">
    <location>
        <begin position="70"/>
        <end position="89"/>
    </location>
</feature>
<dbReference type="InterPro" id="IPR010291">
    <property type="entry name" value="Ion_channel_UNC-93"/>
</dbReference>
<organism evidence="9 10">
    <name type="scientific">Entamoeba nuttalli</name>
    <dbReference type="NCBI Taxonomy" id="412467"/>
    <lineage>
        <taxon>Eukaryota</taxon>
        <taxon>Amoebozoa</taxon>
        <taxon>Evosea</taxon>
        <taxon>Archamoebae</taxon>
        <taxon>Mastigamoebida</taxon>
        <taxon>Entamoebidae</taxon>
        <taxon>Entamoeba</taxon>
    </lineage>
</organism>
<evidence type="ECO:0000256" key="6">
    <source>
        <dbReference type="ARBA" id="ARBA00040302"/>
    </source>
</evidence>
<evidence type="ECO:0000256" key="7">
    <source>
        <dbReference type="ARBA" id="ARBA00041910"/>
    </source>
</evidence>
<keyword evidence="10" id="KW-1185">Reference proteome</keyword>